<dbReference type="PANTHER" id="PTHR43385">
    <property type="entry name" value="RIBOFLAVIN TRANSPORTER RIBJ"/>
    <property type="match status" value="1"/>
</dbReference>
<dbReference type="GO" id="GO:0022857">
    <property type="term" value="F:transmembrane transporter activity"/>
    <property type="evidence" value="ECO:0007669"/>
    <property type="project" value="InterPro"/>
</dbReference>
<reference evidence="8" key="1">
    <citation type="submission" date="2020-06" db="EMBL/GenBank/DDBJ databases">
        <title>Draft genome of Bugula neritina, a colonial animal packing powerful symbionts and potential medicines.</title>
        <authorList>
            <person name="Rayko M."/>
        </authorList>
    </citation>
    <scope>NUCLEOTIDE SEQUENCE [LARGE SCALE GENOMIC DNA]</scope>
    <source>
        <strain evidence="8">Kwan_BN1</strain>
    </source>
</reference>
<feature type="transmembrane region" description="Helical" evidence="6">
    <location>
        <begin position="51"/>
        <end position="68"/>
    </location>
</feature>
<dbReference type="EMBL" id="VXIV02000469">
    <property type="protein sequence ID" value="KAF6038103.1"/>
    <property type="molecule type" value="Genomic_DNA"/>
</dbReference>
<gene>
    <name evidence="8" type="ORF">EB796_003579</name>
</gene>
<proteinExistence type="predicted"/>
<dbReference type="InterPro" id="IPR036259">
    <property type="entry name" value="MFS_trans_sf"/>
</dbReference>
<dbReference type="Gene3D" id="1.20.1250.20">
    <property type="entry name" value="MFS general substrate transporter like domains"/>
    <property type="match status" value="1"/>
</dbReference>
<evidence type="ECO:0000313" key="8">
    <source>
        <dbReference type="EMBL" id="KAF6038103.1"/>
    </source>
</evidence>
<dbReference type="SUPFAM" id="SSF103473">
    <property type="entry name" value="MFS general substrate transporter"/>
    <property type="match status" value="1"/>
</dbReference>
<name>A0A7J7KIP4_BUGNE</name>
<dbReference type="Pfam" id="PF07690">
    <property type="entry name" value="MFS_1"/>
    <property type="match status" value="1"/>
</dbReference>
<keyword evidence="3 6" id="KW-0812">Transmembrane</keyword>
<evidence type="ECO:0000256" key="2">
    <source>
        <dbReference type="ARBA" id="ARBA00022448"/>
    </source>
</evidence>
<evidence type="ECO:0000256" key="4">
    <source>
        <dbReference type="ARBA" id="ARBA00022989"/>
    </source>
</evidence>
<feature type="transmembrane region" description="Helical" evidence="6">
    <location>
        <begin position="7"/>
        <end position="29"/>
    </location>
</feature>
<keyword evidence="9" id="KW-1185">Reference proteome</keyword>
<feature type="transmembrane region" description="Helical" evidence="6">
    <location>
        <begin position="139"/>
        <end position="156"/>
    </location>
</feature>
<feature type="domain" description="Major facilitator superfamily (MFS) profile" evidence="7">
    <location>
        <begin position="5"/>
        <end position="241"/>
    </location>
</feature>
<keyword evidence="4 6" id="KW-1133">Transmembrane helix</keyword>
<evidence type="ECO:0000259" key="7">
    <source>
        <dbReference type="PROSITE" id="PS50850"/>
    </source>
</evidence>
<feature type="transmembrane region" description="Helical" evidence="6">
    <location>
        <begin position="198"/>
        <end position="218"/>
    </location>
</feature>
<dbReference type="PROSITE" id="PS50850">
    <property type="entry name" value="MFS"/>
    <property type="match status" value="1"/>
</dbReference>
<evidence type="ECO:0000256" key="1">
    <source>
        <dbReference type="ARBA" id="ARBA00004141"/>
    </source>
</evidence>
<comment type="caution">
    <text evidence="8">The sequence shown here is derived from an EMBL/GenBank/DDBJ whole genome shotgun (WGS) entry which is preliminary data.</text>
</comment>
<protein>
    <recommendedName>
        <fullName evidence="7">Major facilitator superfamily (MFS) profile domain-containing protein</fullName>
    </recommendedName>
</protein>
<dbReference type="PANTHER" id="PTHR43385:SF1">
    <property type="entry name" value="RIBOFLAVIN TRANSPORTER RIBJ"/>
    <property type="match status" value="1"/>
</dbReference>
<dbReference type="OrthoDB" id="410267at2759"/>
<keyword evidence="5 6" id="KW-0472">Membrane</keyword>
<dbReference type="GO" id="GO:0016020">
    <property type="term" value="C:membrane"/>
    <property type="evidence" value="ECO:0007669"/>
    <property type="project" value="UniProtKB-SubCell"/>
</dbReference>
<feature type="transmembrane region" description="Helical" evidence="6">
    <location>
        <begin position="104"/>
        <end position="127"/>
    </location>
</feature>
<accession>A0A7J7KIP4</accession>
<evidence type="ECO:0000256" key="5">
    <source>
        <dbReference type="ARBA" id="ARBA00023136"/>
    </source>
</evidence>
<dbReference type="InterPro" id="IPR020846">
    <property type="entry name" value="MFS_dom"/>
</dbReference>
<comment type="subcellular location">
    <subcellularLocation>
        <location evidence="1">Membrane</location>
        <topology evidence="1">Multi-pass membrane protein</topology>
    </subcellularLocation>
</comment>
<evidence type="ECO:0000313" key="9">
    <source>
        <dbReference type="Proteomes" id="UP000593567"/>
    </source>
</evidence>
<sequence>MTSYKGYLSVFGGLLIHLTLGTLYCWGNLNPYVTSYIRTYSSPSTLEYSDTVWVFGLNVFGQGAAMYFGGLLEKRIGTRLAALVGCFLFSISVFLTAFTVKVSYYLLLLTHGLCFGLGMGLTYIIPLGLAIRWFPQHKGVASGFIVAGTGVGAFIFDQVQIAYLNPLNVKTVSILEDGALSISKYFVEESVLVKVPNMFMLLGGCYFAIQLIGIGLLFPVDLKKSDEDTELLVKKSSIQSL</sequence>
<dbReference type="AlphaFoldDB" id="A0A7J7KIP4"/>
<organism evidence="8 9">
    <name type="scientific">Bugula neritina</name>
    <name type="common">Brown bryozoan</name>
    <name type="synonym">Sertularia neritina</name>
    <dbReference type="NCBI Taxonomy" id="10212"/>
    <lineage>
        <taxon>Eukaryota</taxon>
        <taxon>Metazoa</taxon>
        <taxon>Spiralia</taxon>
        <taxon>Lophotrochozoa</taxon>
        <taxon>Bryozoa</taxon>
        <taxon>Gymnolaemata</taxon>
        <taxon>Cheilostomatida</taxon>
        <taxon>Flustrina</taxon>
        <taxon>Buguloidea</taxon>
        <taxon>Bugulidae</taxon>
        <taxon>Bugula</taxon>
    </lineage>
</organism>
<dbReference type="Proteomes" id="UP000593567">
    <property type="component" value="Unassembled WGS sequence"/>
</dbReference>
<dbReference type="InterPro" id="IPR052983">
    <property type="entry name" value="MFS_Riboflavin_Transporter"/>
</dbReference>
<keyword evidence="2" id="KW-0813">Transport</keyword>
<evidence type="ECO:0000256" key="6">
    <source>
        <dbReference type="SAM" id="Phobius"/>
    </source>
</evidence>
<feature type="transmembrane region" description="Helical" evidence="6">
    <location>
        <begin position="80"/>
        <end position="98"/>
    </location>
</feature>
<evidence type="ECO:0000256" key="3">
    <source>
        <dbReference type="ARBA" id="ARBA00022692"/>
    </source>
</evidence>
<dbReference type="InterPro" id="IPR011701">
    <property type="entry name" value="MFS"/>
</dbReference>